<evidence type="ECO:0000259" key="11">
    <source>
        <dbReference type="Pfam" id="PF13721"/>
    </source>
</evidence>
<dbReference type="RefSeq" id="WP_343792771.1">
    <property type="nucleotide sequence ID" value="NZ_BAAAEU010000024.1"/>
</dbReference>
<dbReference type="InterPro" id="IPR027398">
    <property type="entry name" value="SecD-TM"/>
</dbReference>
<evidence type="ECO:0000256" key="3">
    <source>
        <dbReference type="ARBA" id="ARBA00022475"/>
    </source>
</evidence>
<dbReference type="Pfam" id="PF22599">
    <property type="entry name" value="SecDF_P1_head"/>
    <property type="match status" value="1"/>
</dbReference>
<dbReference type="EMBL" id="BAAAEU010000024">
    <property type="protein sequence ID" value="GAA0721073.1"/>
    <property type="molecule type" value="Genomic_DNA"/>
</dbReference>
<comment type="caution">
    <text evidence="14">The sequence shown here is derived from an EMBL/GenBank/DDBJ whole genome shotgun (WGS) entry which is preliminary data.</text>
</comment>
<dbReference type="Proteomes" id="UP001501523">
    <property type="component" value="Unassembled WGS sequence"/>
</dbReference>
<keyword evidence="6 9" id="KW-1133">Transmembrane helix</keyword>
<sequence>MNDFPRWKYAIVAVVLLLGVLYGLPNLFVQQPAVQITANRGATVDQALKEQVQGALEKDKIGFQSIDLNGDHLLVRLPVGEAEQQAKAQEALKTTLGDQYVVALNLASTVPGWMRAIGAREMPKGLDLQGGVHFLMEVDDKDVMEKQLQRYADDIRATLRDKNIRYQSVGRGPQGIVVQLRSAEDRDASRTAIQVKVPDVVVSNGAQVGDAYTLNASVKPEKLKAIAQNTIRQNVATLGNRINALGVAEPLIQQQGDSRIAVELPGVQDTAEAKKILGATATLEYRAVDESGSAFEAEKSGQIPPDDKLYHRRERGADGKPVPILLKKKVIVSGDEMVDASSAPDPQSGTPAVSVTLNAVGGRKMLDFTTQNVGKPMAVLYIERTPEVTIVDGKEVRSTKVTEEVISVANIRGVFSNRFQTTGLGSNKEASDLALLLRSGSLAAPVVIVEERVIGPSLGKDNIQKGVSAVLLGLAAVLVFVVFYYWLFGLIADIALVFNLVILLAVMSAIGVTLTMPGIAGIVLTLGMAIDANVLICERIREELRNGSTPLASIRAGYEKAWATILDANVTHLLAALALMTLGSGAIRGFGVTLFIGILTSMFTSVTVTHAITNLVHSGRKKLKGLAIGSGYTRTATA</sequence>
<evidence type="ECO:0000259" key="10">
    <source>
        <dbReference type="Pfam" id="PF02355"/>
    </source>
</evidence>
<reference evidence="15" key="1">
    <citation type="journal article" date="2019" name="Int. J. Syst. Evol. Microbiol.">
        <title>The Global Catalogue of Microorganisms (GCM) 10K type strain sequencing project: providing services to taxonomists for standard genome sequencing and annotation.</title>
        <authorList>
            <consortium name="The Broad Institute Genomics Platform"/>
            <consortium name="The Broad Institute Genome Sequencing Center for Infectious Disease"/>
            <person name="Wu L."/>
            <person name="Ma J."/>
        </authorList>
    </citation>
    <scope>NUCLEOTIDE SEQUENCE [LARGE SCALE GENOMIC DNA]</scope>
    <source>
        <strain evidence="15">JCM 15421</strain>
    </source>
</reference>
<keyword evidence="3 9" id="KW-1003">Cell membrane</keyword>
<dbReference type="HAMAP" id="MF_01463_B">
    <property type="entry name" value="SecD_B"/>
    <property type="match status" value="1"/>
</dbReference>
<comment type="caution">
    <text evidence="9">Lacks conserved residue(s) required for the propagation of feature annotation.</text>
</comment>
<evidence type="ECO:0000313" key="14">
    <source>
        <dbReference type="EMBL" id="GAA0721073.1"/>
    </source>
</evidence>
<evidence type="ECO:0000256" key="2">
    <source>
        <dbReference type="ARBA" id="ARBA00022448"/>
    </source>
</evidence>
<keyword evidence="8 9" id="KW-0472">Membrane</keyword>
<dbReference type="NCBIfam" id="TIGR01129">
    <property type="entry name" value="secD"/>
    <property type="match status" value="1"/>
</dbReference>
<evidence type="ECO:0000256" key="9">
    <source>
        <dbReference type="HAMAP-Rule" id="MF_01463"/>
    </source>
</evidence>
<dbReference type="SUPFAM" id="SSF82866">
    <property type="entry name" value="Multidrug efflux transporter AcrB transmembrane domain"/>
    <property type="match status" value="1"/>
</dbReference>
<gene>
    <name evidence="9 14" type="primary">secD</name>
    <name evidence="14" type="ORF">GCM10009105_31080</name>
</gene>
<feature type="transmembrane region" description="Helical" evidence="9">
    <location>
        <begin position="594"/>
        <end position="616"/>
    </location>
</feature>
<dbReference type="InterPro" id="IPR054384">
    <property type="entry name" value="SecDF_P1_head"/>
</dbReference>
<dbReference type="Pfam" id="PF13721">
    <property type="entry name" value="SecD-TM1"/>
    <property type="match status" value="1"/>
</dbReference>
<keyword evidence="4 9" id="KW-0812">Transmembrane</keyword>
<feature type="transmembrane region" description="Helical" evidence="9">
    <location>
        <begin position="519"/>
        <end position="540"/>
    </location>
</feature>
<comment type="subunit">
    <text evidence="9">Forms a complex with SecF. Part of the essential Sec protein translocation apparatus which comprises SecA, SecYEG and auxiliary proteins SecDF-YajC and YidC.</text>
</comment>
<feature type="domain" description="SecDF P1 head subdomain" evidence="13">
    <location>
        <begin position="318"/>
        <end position="444"/>
    </location>
</feature>
<evidence type="ECO:0000256" key="5">
    <source>
        <dbReference type="ARBA" id="ARBA00022927"/>
    </source>
</evidence>
<evidence type="ECO:0000313" key="15">
    <source>
        <dbReference type="Proteomes" id="UP001501523"/>
    </source>
</evidence>
<dbReference type="PANTHER" id="PTHR30081">
    <property type="entry name" value="PROTEIN-EXPORT MEMBRANE PROTEIN SEC"/>
    <property type="match status" value="1"/>
</dbReference>
<evidence type="ECO:0000256" key="7">
    <source>
        <dbReference type="ARBA" id="ARBA00023010"/>
    </source>
</evidence>
<dbReference type="InterPro" id="IPR005791">
    <property type="entry name" value="SecD"/>
</dbReference>
<proteinExistence type="inferred from homology"/>
<evidence type="ECO:0000256" key="6">
    <source>
        <dbReference type="ARBA" id="ARBA00022989"/>
    </source>
</evidence>
<name>A0ABP3U2Y9_9GAMM</name>
<keyword evidence="2 9" id="KW-0813">Transport</keyword>
<evidence type="ECO:0000256" key="4">
    <source>
        <dbReference type="ARBA" id="ARBA00022692"/>
    </source>
</evidence>
<feature type="transmembrane region" description="Helical" evidence="9">
    <location>
        <begin position="494"/>
        <end position="513"/>
    </location>
</feature>
<dbReference type="Gene3D" id="3.30.1360.200">
    <property type="match status" value="1"/>
</dbReference>
<dbReference type="Pfam" id="PF02355">
    <property type="entry name" value="SecD_SecF_C"/>
    <property type="match status" value="1"/>
</dbReference>
<organism evidence="14 15">
    <name type="scientific">Dokdonella soli</name>
    <dbReference type="NCBI Taxonomy" id="529810"/>
    <lineage>
        <taxon>Bacteria</taxon>
        <taxon>Pseudomonadati</taxon>
        <taxon>Pseudomonadota</taxon>
        <taxon>Gammaproteobacteria</taxon>
        <taxon>Lysobacterales</taxon>
        <taxon>Rhodanobacteraceae</taxon>
        <taxon>Dokdonella</taxon>
    </lineage>
</organism>
<comment type="subcellular location">
    <subcellularLocation>
        <location evidence="1 9">Cell membrane</location>
        <topology evidence="1 9">Multi-pass membrane protein</topology>
    </subcellularLocation>
</comment>
<dbReference type="InterPro" id="IPR048631">
    <property type="entry name" value="SecD_1st"/>
</dbReference>
<evidence type="ECO:0000256" key="8">
    <source>
        <dbReference type="ARBA" id="ARBA00023136"/>
    </source>
</evidence>
<dbReference type="PANTHER" id="PTHR30081:SF1">
    <property type="entry name" value="PROTEIN TRANSLOCASE SUBUNIT SECD"/>
    <property type="match status" value="1"/>
</dbReference>
<evidence type="ECO:0000256" key="1">
    <source>
        <dbReference type="ARBA" id="ARBA00004651"/>
    </source>
</evidence>
<accession>A0ABP3U2Y9</accession>
<evidence type="ECO:0000259" key="13">
    <source>
        <dbReference type="Pfam" id="PF22599"/>
    </source>
</evidence>
<dbReference type="Gene3D" id="3.30.70.260">
    <property type="match status" value="1"/>
</dbReference>
<evidence type="ECO:0000259" key="12">
    <source>
        <dbReference type="Pfam" id="PF21760"/>
    </source>
</evidence>
<feature type="domain" description="SecD export protein N-terminal TM" evidence="11">
    <location>
        <begin position="1"/>
        <end position="104"/>
    </location>
</feature>
<feature type="domain" description="Protein translocase subunit SecDF P1" evidence="12">
    <location>
        <begin position="231"/>
        <end position="290"/>
    </location>
</feature>
<dbReference type="InterPro" id="IPR022813">
    <property type="entry name" value="SecD/SecF_arch_bac"/>
</dbReference>
<feature type="transmembrane region" description="Helical" evidence="9">
    <location>
        <begin position="466"/>
        <end position="487"/>
    </location>
</feature>
<dbReference type="Pfam" id="PF21760">
    <property type="entry name" value="SecD_1st"/>
    <property type="match status" value="1"/>
</dbReference>
<keyword evidence="5 9" id="KW-0653">Protein transport</keyword>
<comment type="function">
    <text evidence="9">Part of the Sec protein translocase complex. Interacts with the SecYEG preprotein conducting channel. SecDF uses the proton motive force (PMF) to complete protein translocation after the ATP-dependent function of SecA.</text>
</comment>
<dbReference type="InterPro" id="IPR055344">
    <property type="entry name" value="SecD_SecF_C_bact"/>
</dbReference>
<protein>
    <recommendedName>
        <fullName evidence="9">Protein translocase subunit SecD</fullName>
    </recommendedName>
</protein>
<feature type="domain" description="Protein export membrane protein SecD/SecF C-terminal" evidence="10">
    <location>
        <begin position="448"/>
        <end position="615"/>
    </location>
</feature>
<feature type="transmembrane region" description="Helical" evidence="9">
    <location>
        <begin position="561"/>
        <end position="582"/>
    </location>
</feature>
<keyword evidence="15" id="KW-1185">Reference proteome</keyword>
<keyword evidence="7 9" id="KW-0811">Translocation</keyword>
<dbReference type="Gene3D" id="1.20.1640.10">
    <property type="entry name" value="Multidrug efflux transporter AcrB transmembrane domain"/>
    <property type="match status" value="1"/>
</dbReference>
<dbReference type="NCBIfam" id="TIGR00916">
    <property type="entry name" value="2A0604s01"/>
    <property type="match status" value="1"/>
</dbReference>
<dbReference type="Gene3D" id="3.30.70.3400">
    <property type="match status" value="2"/>
</dbReference>
<dbReference type="InterPro" id="IPR048634">
    <property type="entry name" value="SecD_SecF_C"/>
</dbReference>
<comment type="similarity">
    <text evidence="9">Belongs to the SecD/SecF family. SecD subfamily.</text>
</comment>